<sequence>MYIFLSNPVRFMTITFPRLMLAGFEFLLCCPQYIKTELLSPWVLFLMNSISTVCSRVRNTMDIDTQLNKDQPRQGPSKIKTLFTSLRELFASSVNQEPFLVHDGSDRWHLSDTYLADIPRCTLNCIYAHVRSFNSSYTNYACICDKTGSIGAEPTFTCVNNVLSTRTKDGLWIESLTFATSSASRPLSQITWRSLHFCIDDSDLDNSSNKGFDLVLVIQERIAKSRGAKECNIDIIQSDRDDRSCRPYYIVPTESAVGGKAANTDPSSESSTSGLSTGAKIGIWFGIPLGIILIVILLWMYRRRTRCRSNNPLSPGTVEEQQHKAAPPPLGAEIDGNAIKEADGRAVAAALTPLKPMKINTVEPQG</sequence>
<evidence type="ECO:0000256" key="1">
    <source>
        <dbReference type="SAM" id="MobiDB-lite"/>
    </source>
</evidence>
<keyword evidence="2" id="KW-0472">Membrane</keyword>
<evidence type="ECO:0000256" key="2">
    <source>
        <dbReference type="SAM" id="Phobius"/>
    </source>
</evidence>
<comment type="caution">
    <text evidence="3">The sequence shown here is derived from an EMBL/GenBank/DDBJ whole genome shotgun (WGS) entry which is preliminary data.</text>
</comment>
<dbReference type="STRING" id="1220188.A0A4S3J909"/>
<keyword evidence="2" id="KW-0812">Transmembrane</keyword>
<keyword evidence="2" id="KW-1133">Transmembrane helix</keyword>
<dbReference type="VEuPathDB" id="FungiDB:EYZ11_009063"/>
<evidence type="ECO:0008006" key="5">
    <source>
        <dbReference type="Google" id="ProtNLM"/>
    </source>
</evidence>
<protein>
    <recommendedName>
        <fullName evidence="5">Extracellular membrane protein CFEM domain-containing protein</fullName>
    </recommendedName>
</protein>
<proteinExistence type="predicted"/>
<feature type="region of interest" description="Disordered" evidence="1">
    <location>
        <begin position="312"/>
        <end position="331"/>
    </location>
</feature>
<dbReference type="EMBL" id="SOSA01000411">
    <property type="protein sequence ID" value="THC91480.1"/>
    <property type="molecule type" value="Genomic_DNA"/>
</dbReference>
<dbReference type="Proteomes" id="UP000308092">
    <property type="component" value="Unassembled WGS sequence"/>
</dbReference>
<feature type="transmembrane region" description="Helical" evidence="2">
    <location>
        <begin position="281"/>
        <end position="301"/>
    </location>
</feature>
<reference evidence="3 4" key="1">
    <citation type="submission" date="2019-03" db="EMBL/GenBank/DDBJ databases">
        <title>The genome sequence of a newly discovered highly antifungal drug resistant Aspergillus species, Aspergillus tanneri NIH 1004.</title>
        <authorList>
            <person name="Mounaud S."/>
            <person name="Singh I."/>
            <person name="Joardar V."/>
            <person name="Pakala S."/>
            <person name="Pakala S."/>
            <person name="Venepally P."/>
            <person name="Hoover J."/>
            <person name="Nierman W."/>
            <person name="Chung J."/>
            <person name="Losada L."/>
        </authorList>
    </citation>
    <scope>NUCLEOTIDE SEQUENCE [LARGE SCALE GENOMIC DNA]</scope>
    <source>
        <strain evidence="3 4">NIH1004</strain>
    </source>
</reference>
<name>A0A4S3J909_9EURO</name>
<organism evidence="3 4">
    <name type="scientific">Aspergillus tanneri</name>
    <dbReference type="NCBI Taxonomy" id="1220188"/>
    <lineage>
        <taxon>Eukaryota</taxon>
        <taxon>Fungi</taxon>
        <taxon>Dikarya</taxon>
        <taxon>Ascomycota</taxon>
        <taxon>Pezizomycotina</taxon>
        <taxon>Eurotiomycetes</taxon>
        <taxon>Eurotiomycetidae</taxon>
        <taxon>Eurotiales</taxon>
        <taxon>Aspergillaceae</taxon>
        <taxon>Aspergillus</taxon>
        <taxon>Aspergillus subgen. Circumdati</taxon>
    </lineage>
</organism>
<gene>
    <name evidence="3" type="ORF">EYZ11_009063</name>
</gene>
<dbReference type="AlphaFoldDB" id="A0A4S3J909"/>
<keyword evidence="4" id="KW-1185">Reference proteome</keyword>
<evidence type="ECO:0000313" key="3">
    <source>
        <dbReference type="EMBL" id="THC91480.1"/>
    </source>
</evidence>
<accession>A0A4S3J909</accession>
<evidence type="ECO:0000313" key="4">
    <source>
        <dbReference type="Proteomes" id="UP000308092"/>
    </source>
</evidence>